<dbReference type="AlphaFoldDB" id="A0A0M3AJN5"/>
<dbReference type="EMBL" id="LBIC01000010">
    <property type="protein sequence ID" value="KKW90287.1"/>
    <property type="molecule type" value="Genomic_DNA"/>
</dbReference>
<dbReference type="STRING" id="56193.YP76_19975"/>
<name>A0A0M3AJN5_9SPHN</name>
<proteinExistence type="predicted"/>
<evidence type="ECO:0000313" key="3">
    <source>
        <dbReference type="Proteomes" id="UP000033874"/>
    </source>
</evidence>
<comment type="caution">
    <text evidence="2">The sequence shown here is derived from an EMBL/GenBank/DDBJ whole genome shotgun (WGS) entry which is preliminary data.</text>
</comment>
<sequence length="363" mass="39997">MATRPASPSLPAAPRPRPSTRGSSSILPITKAKRRSRFNLPPASGSPPSADLAGRSVALSVDIPATFDQPLSNHHKLMGRWVAAREATPKRYTRVGARKHIEQVFNAAVLEILDPIELVDLRVAVLVGEDDNPPAIALVCETLGQLDLGWIETGDAPIPWRAAAYAALGETLGTALPVFGYQDLFEEISMYYWDGETDDESALRSLTVFHGLSAEELEEQTLPSEMNARRPDWMISANAAKPACLPKALACALRRLRDAHKALERLASDRNAWHFDSDTLYEYVPGIEECSSLPPLTLVPFDEFARELDDVARHGMEMGFMDFCGLCPLPEISRIDDWFASLRLGVQFLLAAQDLVRFDPPNP</sequence>
<dbReference type="PATRIC" id="fig|56193.3.peg.4200"/>
<dbReference type="Proteomes" id="UP000033874">
    <property type="component" value="Unassembled WGS sequence"/>
</dbReference>
<evidence type="ECO:0000256" key="1">
    <source>
        <dbReference type="SAM" id="MobiDB-lite"/>
    </source>
</evidence>
<accession>A0A0M3AJN5</accession>
<protein>
    <recommendedName>
        <fullName evidence="4">PRTRC system protein F</fullName>
    </recommendedName>
</protein>
<gene>
    <name evidence="2" type="ORF">YP76_19975</name>
</gene>
<keyword evidence="3" id="KW-1185">Reference proteome</keyword>
<evidence type="ECO:0008006" key="4">
    <source>
        <dbReference type="Google" id="ProtNLM"/>
    </source>
</evidence>
<organism evidence="2 3">
    <name type="scientific">Sphingobium chungbukense</name>
    <dbReference type="NCBI Taxonomy" id="56193"/>
    <lineage>
        <taxon>Bacteria</taxon>
        <taxon>Pseudomonadati</taxon>
        <taxon>Pseudomonadota</taxon>
        <taxon>Alphaproteobacteria</taxon>
        <taxon>Sphingomonadales</taxon>
        <taxon>Sphingomonadaceae</taxon>
        <taxon>Sphingobium</taxon>
    </lineage>
</organism>
<feature type="compositionally biased region" description="Low complexity" evidence="1">
    <location>
        <begin position="1"/>
        <end position="10"/>
    </location>
</feature>
<feature type="region of interest" description="Disordered" evidence="1">
    <location>
        <begin position="1"/>
        <end position="51"/>
    </location>
</feature>
<evidence type="ECO:0000313" key="2">
    <source>
        <dbReference type="EMBL" id="KKW90287.1"/>
    </source>
</evidence>
<reference evidence="2 3" key="1">
    <citation type="submission" date="2015-04" db="EMBL/GenBank/DDBJ databases">
        <title>Genome sequence of aromatic hydrocarbons-degrading Sphingobium chungbukense DJ77.</title>
        <authorList>
            <person name="Kim Y.-C."/>
            <person name="Chae J.-C."/>
        </authorList>
    </citation>
    <scope>NUCLEOTIDE SEQUENCE [LARGE SCALE GENOMIC DNA]</scope>
    <source>
        <strain evidence="2 3">DJ77</strain>
    </source>
</reference>